<proteinExistence type="predicted"/>
<feature type="transmembrane region" description="Helical" evidence="5">
    <location>
        <begin position="434"/>
        <end position="452"/>
    </location>
</feature>
<feature type="transmembrane region" description="Helical" evidence="5">
    <location>
        <begin position="299"/>
        <end position="327"/>
    </location>
</feature>
<keyword evidence="2 5" id="KW-0812">Transmembrane</keyword>
<dbReference type="PANTHER" id="PTHR47704">
    <property type="entry name" value="POTASSIUM TRANSPORTER KIMA"/>
    <property type="match status" value="1"/>
</dbReference>
<feature type="transmembrane region" description="Helical" evidence="5">
    <location>
        <begin position="176"/>
        <end position="195"/>
    </location>
</feature>
<dbReference type="RefSeq" id="WP_264848211.1">
    <property type="nucleotide sequence ID" value="NZ_BRXR01000001.1"/>
</dbReference>
<feature type="transmembrane region" description="Helical" evidence="5">
    <location>
        <begin position="257"/>
        <end position="279"/>
    </location>
</feature>
<dbReference type="Gene3D" id="1.20.1740.10">
    <property type="entry name" value="Amino acid/polyamine transporter I"/>
    <property type="match status" value="1"/>
</dbReference>
<dbReference type="InterPro" id="IPR053153">
    <property type="entry name" value="APC_K+_Transporter"/>
</dbReference>
<feature type="transmembrane region" description="Helical" evidence="5">
    <location>
        <begin position="51"/>
        <end position="78"/>
    </location>
</feature>
<feature type="transmembrane region" description="Helical" evidence="5">
    <location>
        <begin position="373"/>
        <end position="397"/>
    </location>
</feature>
<feature type="transmembrane region" description="Helical" evidence="5">
    <location>
        <begin position="348"/>
        <end position="367"/>
    </location>
</feature>
<dbReference type="PANTHER" id="PTHR47704:SF1">
    <property type="entry name" value="POTASSIUM TRANSPORTER KIMA"/>
    <property type="match status" value="1"/>
</dbReference>
<evidence type="ECO:0000256" key="3">
    <source>
        <dbReference type="ARBA" id="ARBA00022989"/>
    </source>
</evidence>
<comment type="caution">
    <text evidence="6">The sequence shown here is derived from an EMBL/GenBank/DDBJ whole genome shotgun (WGS) entry which is preliminary data.</text>
</comment>
<evidence type="ECO:0000256" key="5">
    <source>
        <dbReference type="SAM" id="Phobius"/>
    </source>
</evidence>
<dbReference type="Proteomes" id="UP001208567">
    <property type="component" value="Unassembled WGS sequence"/>
</dbReference>
<evidence type="ECO:0000313" key="6">
    <source>
        <dbReference type="EMBL" id="GLC28938.1"/>
    </source>
</evidence>
<evidence type="ECO:0000256" key="1">
    <source>
        <dbReference type="ARBA" id="ARBA00004141"/>
    </source>
</evidence>
<name>A0ABQ5N178_9CLOT</name>
<keyword evidence="7" id="KW-1185">Reference proteome</keyword>
<dbReference type="Pfam" id="PF13520">
    <property type="entry name" value="AA_permease_2"/>
    <property type="match status" value="1"/>
</dbReference>
<feature type="transmembrane region" description="Helical" evidence="5">
    <location>
        <begin position="119"/>
        <end position="138"/>
    </location>
</feature>
<keyword evidence="4 5" id="KW-0472">Membrane</keyword>
<accession>A0ABQ5N178</accession>
<sequence length="621" mass="67874">MLDSLKRFLIGKPLKNEALSGEKYSVFMGLPILSSDAISSVAYATEEILLVLYPVVGILAYGSMLQVSSAIIGLLILITLSYRQTIENYPNGGGAYIVAKENLGLISGISAGAALSVDYTLTVAVSIAAGTAAIISAFPILEKHRVLICLVILVFIMIGNLRGITESAKIFSIPPYAFILGMVTMVIVGMVKYGVTGVVPSPPPATEVAAQSSVTIFLLLRAFSSGCSALTGVEAVSNAVPNFEEPSTKHAKTTLMLLALIVLIVFGGISVLANIYRVVPVEGKTVLSQIAESIFGKGFMYYYIQATTAIILAMAANTAYSGFPLLLSVIAREGYMPRQFAIRGDRLSYSNGIMILSMLAAILIIIFRGDTHLLIPLYAVGVFVSFTLSQSGMFMKWIRERGKGWLHKAFINGLGALVTGVAVIIIGATKFVHGAWVVIVIIPILVNIMLKIRHHYTAVAKQLKIESKELSSVDFEKDIYRNRVIVPIASVNKASIRALRYAKTISDSIAAFNIVMDDEEKEKIEKKWALLNTDIPLIIRSSPYRKVVSPLLEFIQSEEYDLKKGDIITVVIPQFSVKDWWHKLLHNHTSIFISTELLKHKHIVIATIPLRLKDDKDAIRK</sequence>
<dbReference type="EMBL" id="BRXR01000001">
    <property type="protein sequence ID" value="GLC28938.1"/>
    <property type="molecule type" value="Genomic_DNA"/>
</dbReference>
<evidence type="ECO:0000256" key="4">
    <source>
        <dbReference type="ARBA" id="ARBA00023136"/>
    </source>
</evidence>
<keyword evidence="3 5" id="KW-1133">Transmembrane helix</keyword>
<feature type="transmembrane region" description="Helical" evidence="5">
    <location>
        <begin position="144"/>
        <end position="164"/>
    </location>
</feature>
<reference evidence="6 7" key="1">
    <citation type="journal article" date="2024" name="Int. J. Syst. Evol. Microbiol.">
        <title>Clostridium omnivorum sp. nov., isolated from anoxic soil under the treatment of reductive soil disinfestation.</title>
        <authorList>
            <person name="Ueki A."/>
            <person name="Tonouchi A."/>
            <person name="Kaku N."/>
            <person name="Honma S."/>
            <person name="Ueki K."/>
        </authorList>
    </citation>
    <scope>NUCLEOTIDE SEQUENCE [LARGE SCALE GENOMIC DNA]</scope>
    <source>
        <strain evidence="6 7">E14</strain>
    </source>
</reference>
<protein>
    <submittedName>
        <fullName evidence="6">Amino acid permease</fullName>
    </submittedName>
</protein>
<organism evidence="6 7">
    <name type="scientific">Clostridium omnivorum</name>
    <dbReference type="NCBI Taxonomy" id="1604902"/>
    <lineage>
        <taxon>Bacteria</taxon>
        <taxon>Bacillati</taxon>
        <taxon>Bacillota</taxon>
        <taxon>Clostridia</taxon>
        <taxon>Eubacteriales</taxon>
        <taxon>Clostridiaceae</taxon>
        <taxon>Clostridium</taxon>
    </lineage>
</organism>
<comment type="subcellular location">
    <subcellularLocation>
        <location evidence="1">Membrane</location>
        <topology evidence="1">Multi-pass membrane protein</topology>
    </subcellularLocation>
</comment>
<evidence type="ECO:0000256" key="2">
    <source>
        <dbReference type="ARBA" id="ARBA00022692"/>
    </source>
</evidence>
<dbReference type="InterPro" id="IPR002293">
    <property type="entry name" value="AA/rel_permease1"/>
</dbReference>
<feature type="transmembrane region" description="Helical" evidence="5">
    <location>
        <begin position="409"/>
        <end position="428"/>
    </location>
</feature>
<evidence type="ECO:0000313" key="7">
    <source>
        <dbReference type="Proteomes" id="UP001208567"/>
    </source>
</evidence>
<gene>
    <name evidence="6" type="ORF">bsdE14_03480</name>
</gene>